<dbReference type="AlphaFoldDB" id="A0A820QWC2"/>
<evidence type="ECO:0000256" key="1">
    <source>
        <dbReference type="SAM" id="MobiDB-lite"/>
    </source>
</evidence>
<reference evidence="2" key="1">
    <citation type="submission" date="2021-02" db="EMBL/GenBank/DDBJ databases">
        <authorList>
            <person name="Nowell W R."/>
        </authorList>
    </citation>
    <scope>NUCLEOTIDE SEQUENCE</scope>
</reference>
<dbReference type="Proteomes" id="UP000663842">
    <property type="component" value="Unassembled WGS sequence"/>
</dbReference>
<name>A0A820QWC2_9BILA</name>
<evidence type="ECO:0000313" key="3">
    <source>
        <dbReference type="Proteomes" id="UP000663842"/>
    </source>
</evidence>
<protein>
    <submittedName>
        <fullName evidence="2">Uncharacterized protein</fullName>
    </submittedName>
</protein>
<accession>A0A820QWC2</accession>
<feature type="region of interest" description="Disordered" evidence="1">
    <location>
        <begin position="1"/>
        <end position="22"/>
    </location>
</feature>
<sequence length="22" mass="2238">GGRSEPGLQGPPGERGEKVCVE</sequence>
<gene>
    <name evidence="2" type="ORF">UXM345_LOCUS38868</name>
</gene>
<dbReference type="EMBL" id="CAJOBF010033310">
    <property type="protein sequence ID" value="CAF4426214.1"/>
    <property type="molecule type" value="Genomic_DNA"/>
</dbReference>
<evidence type="ECO:0000313" key="2">
    <source>
        <dbReference type="EMBL" id="CAF4426214.1"/>
    </source>
</evidence>
<comment type="caution">
    <text evidence="2">The sequence shown here is derived from an EMBL/GenBank/DDBJ whole genome shotgun (WGS) entry which is preliminary data.</text>
</comment>
<organism evidence="2 3">
    <name type="scientific">Rotaria magnacalcarata</name>
    <dbReference type="NCBI Taxonomy" id="392030"/>
    <lineage>
        <taxon>Eukaryota</taxon>
        <taxon>Metazoa</taxon>
        <taxon>Spiralia</taxon>
        <taxon>Gnathifera</taxon>
        <taxon>Rotifera</taxon>
        <taxon>Eurotatoria</taxon>
        <taxon>Bdelloidea</taxon>
        <taxon>Philodinida</taxon>
        <taxon>Philodinidae</taxon>
        <taxon>Rotaria</taxon>
    </lineage>
</organism>
<feature type="non-terminal residue" evidence="2">
    <location>
        <position position="1"/>
    </location>
</feature>
<proteinExistence type="predicted"/>